<gene>
    <name evidence="2" type="ORF">PMEA_00029701</name>
</gene>
<feature type="non-terminal residue" evidence="2">
    <location>
        <position position="1"/>
    </location>
</feature>
<accession>A0AAU9XS43</accession>
<evidence type="ECO:0000313" key="3">
    <source>
        <dbReference type="Proteomes" id="UP001159428"/>
    </source>
</evidence>
<evidence type="ECO:0000313" key="2">
    <source>
        <dbReference type="EMBL" id="CAH3156857.1"/>
    </source>
</evidence>
<dbReference type="EMBL" id="CALNXJ010000062">
    <property type="protein sequence ID" value="CAH3156857.1"/>
    <property type="molecule type" value="Genomic_DNA"/>
</dbReference>
<reference evidence="2 3" key="1">
    <citation type="submission" date="2022-05" db="EMBL/GenBank/DDBJ databases">
        <authorList>
            <consortium name="Genoscope - CEA"/>
            <person name="William W."/>
        </authorList>
    </citation>
    <scope>NUCLEOTIDE SEQUENCE [LARGE SCALE GENOMIC DNA]</scope>
</reference>
<name>A0AAU9XS43_9CNID</name>
<sequence>DLIALFTCHDTMEMFLDGKSLGEHHCDWEKIKQFLIPRFTKVVSVKGMSASLDSGILGSISNGLVTNESWKCSLHWFPGWSSPDFDDSPWSAAVVVTEHGNITGIDPAAKWIWTNPRGFDEAYCRLSLLFIAILFNIVLFSLTVIAIRKTNPYFLTKENKRLTGFVVQRFESQSLLSCSLTCLQQSWCTSINFKLISLDGKGICELNKSDFRSDTWSNLNAVPGVIFSKLLKVIKNVRKYSTSFIKGQFYIILHFTCLGFMDLFADGVNIGRHKSDDPGSPTKFVIPGNTRVVSVVAKAQKLRRAGILGSLSNGLVTNSSWKCSDGPFPGCKWMTQDFDDRMWPTAKEIVFHGPNWPTPVPGIVQGAKWIWIATGSGHLSQPPIAYCRLNMS</sequence>
<protein>
    <submittedName>
        <fullName evidence="2">Uncharacterized protein</fullName>
    </submittedName>
</protein>
<feature type="transmembrane region" description="Helical" evidence="1">
    <location>
        <begin position="126"/>
        <end position="147"/>
    </location>
</feature>
<proteinExistence type="predicted"/>
<keyword evidence="1" id="KW-1133">Transmembrane helix</keyword>
<dbReference type="AlphaFoldDB" id="A0AAU9XS43"/>
<keyword evidence="1" id="KW-0472">Membrane</keyword>
<keyword evidence="3" id="KW-1185">Reference proteome</keyword>
<keyword evidence="1" id="KW-0812">Transmembrane</keyword>
<evidence type="ECO:0000256" key="1">
    <source>
        <dbReference type="SAM" id="Phobius"/>
    </source>
</evidence>
<dbReference type="Gene3D" id="2.60.120.260">
    <property type="entry name" value="Galactose-binding domain-like"/>
    <property type="match status" value="2"/>
</dbReference>
<dbReference type="Proteomes" id="UP001159428">
    <property type="component" value="Unassembled WGS sequence"/>
</dbReference>
<comment type="caution">
    <text evidence="2">The sequence shown here is derived from an EMBL/GenBank/DDBJ whole genome shotgun (WGS) entry which is preliminary data.</text>
</comment>
<organism evidence="2 3">
    <name type="scientific">Pocillopora meandrina</name>
    <dbReference type="NCBI Taxonomy" id="46732"/>
    <lineage>
        <taxon>Eukaryota</taxon>
        <taxon>Metazoa</taxon>
        <taxon>Cnidaria</taxon>
        <taxon>Anthozoa</taxon>
        <taxon>Hexacorallia</taxon>
        <taxon>Scleractinia</taxon>
        <taxon>Astrocoeniina</taxon>
        <taxon>Pocilloporidae</taxon>
        <taxon>Pocillopora</taxon>
    </lineage>
</organism>